<evidence type="ECO:0000313" key="1">
    <source>
        <dbReference type="WBParaSite" id="GPUH_0000384301-mRNA-1"/>
    </source>
</evidence>
<organism evidence="1">
    <name type="scientific">Gongylonema pulchrum</name>
    <dbReference type="NCBI Taxonomy" id="637853"/>
    <lineage>
        <taxon>Eukaryota</taxon>
        <taxon>Metazoa</taxon>
        <taxon>Ecdysozoa</taxon>
        <taxon>Nematoda</taxon>
        <taxon>Chromadorea</taxon>
        <taxon>Rhabditida</taxon>
        <taxon>Spirurina</taxon>
        <taxon>Spiruromorpha</taxon>
        <taxon>Spiruroidea</taxon>
        <taxon>Gongylonematidae</taxon>
        <taxon>Gongylonema</taxon>
    </lineage>
</organism>
<name>A0A183D545_9BILA</name>
<protein>
    <submittedName>
        <fullName evidence="1">SAM-dependent methyltransferase</fullName>
    </submittedName>
</protein>
<proteinExistence type="predicted"/>
<reference evidence="1" key="1">
    <citation type="submission" date="2016-06" db="UniProtKB">
        <authorList>
            <consortium name="WormBaseParasite"/>
        </authorList>
    </citation>
    <scope>IDENTIFICATION</scope>
</reference>
<dbReference type="WBParaSite" id="GPUH_0000384301-mRNA-1">
    <property type="protein sequence ID" value="GPUH_0000384301-mRNA-1"/>
    <property type="gene ID" value="GPUH_0000384301"/>
</dbReference>
<sequence>LASFRSILTDGGVIFGDDYVRSDLIEAVDDYAAEAAVPVTVASDRRTWILHFSSPDSSSILPRRF</sequence>
<dbReference type="AlphaFoldDB" id="A0A183D545"/>
<accession>A0A183D545</accession>